<evidence type="ECO:0000313" key="3">
    <source>
        <dbReference type="EMBL" id="NQX46895.1"/>
    </source>
</evidence>
<feature type="domain" description="HTH cro/C1-type" evidence="2">
    <location>
        <begin position="29"/>
        <end position="83"/>
    </location>
</feature>
<dbReference type="Gene3D" id="1.10.260.40">
    <property type="entry name" value="lambda repressor-like DNA-binding domains"/>
    <property type="match status" value="1"/>
</dbReference>
<dbReference type="PANTHER" id="PTHR46558:SF4">
    <property type="entry name" value="DNA-BIDING PHAGE PROTEIN"/>
    <property type="match status" value="1"/>
</dbReference>
<sequence>MEYNRLTTSEFIMGVGLSMISSDKVGKRISSLRKAKGLSQEQLAEQLHVSAQAISKWETGKSLPETATLPLLSTALNHPIDSILLPQELVVLSAICTDGQQQLDVTHLVNPFVASDRLSLVAGEPLFPHSWTDGCLKLLLVTYETPAGIYSTYVLKDQLLTIDVHSDGYTSGGNELQIIAANYGNEQANRSVTAKMKHYEHFRWTHFTASHELFPSLINSEGNDYLLLVYLNAEGIHAVSCAEGEQIHYSPDRSCLYRINSSQQQCILEGTPRLAFGRNQDCSWAGAMALSLAARGIETSYDQVMGYSGACWRVAFEPVWDYSSADALVVYDYSIPVCKAYGISASRANRLGPQQRAAEKLAILEDIRQGRLPIAINLRVAPEWGVITGYLEAGNVLLCRSYFDDETFGELEADPEFQAHMKVSKGHLYVDHWPYRIIRLGDQSEAPSTLENLYASLRIKLASMQSEAAANSSYASGYKALEMWAAGLLDYHWYAAADEEAFSRRLSVNHFCMMALTDARRSAAAYLHESLPLVNDPRQQAALSEMAELYGEMAELLETCYEELPDPAVIKKTGTSPSHSWTTRQREQQAELLAKVASLEHQGDTLAQTVLSLT</sequence>
<proteinExistence type="predicted"/>
<dbReference type="Proteomes" id="UP000711047">
    <property type="component" value="Unassembled WGS sequence"/>
</dbReference>
<reference evidence="3 4" key="1">
    <citation type="submission" date="2020-05" db="EMBL/GenBank/DDBJ databases">
        <title>Paenibacillus glebae, sp. nov., Paenibacillus humi sp. nov., Paenibacillus pedi sp. nov., Paenibacillus terrestris sp. nov. and Paenibacillus terricola sp. nov., isolated from a forest top soil sample.</title>
        <authorList>
            <person name="Qi S."/>
            <person name="Carlier A."/>
            <person name="Cnockaert M."/>
            <person name="Vandamme P."/>
        </authorList>
    </citation>
    <scope>NUCLEOTIDE SEQUENCE [LARGE SCALE GENOMIC DNA]</scope>
    <source>
        <strain evidence="3 4">LMG 29502</strain>
    </source>
</reference>
<name>A0ABX2DR51_9BACL</name>
<evidence type="ECO:0000313" key="4">
    <source>
        <dbReference type="Proteomes" id="UP000711047"/>
    </source>
</evidence>
<dbReference type="CDD" id="cd00093">
    <property type="entry name" value="HTH_XRE"/>
    <property type="match status" value="1"/>
</dbReference>
<evidence type="ECO:0000259" key="2">
    <source>
        <dbReference type="PROSITE" id="PS50943"/>
    </source>
</evidence>
<dbReference type="SMART" id="SM00530">
    <property type="entry name" value="HTH_XRE"/>
    <property type="match status" value="1"/>
</dbReference>
<organism evidence="3 4">
    <name type="scientific">Paenibacillus tritici</name>
    <dbReference type="NCBI Taxonomy" id="1873425"/>
    <lineage>
        <taxon>Bacteria</taxon>
        <taxon>Bacillati</taxon>
        <taxon>Bacillota</taxon>
        <taxon>Bacilli</taxon>
        <taxon>Bacillales</taxon>
        <taxon>Paenibacillaceae</taxon>
        <taxon>Paenibacillus</taxon>
    </lineage>
</organism>
<dbReference type="PROSITE" id="PS50943">
    <property type="entry name" value="HTH_CROC1"/>
    <property type="match status" value="1"/>
</dbReference>
<dbReference type="InterPro" id="IPR010982">
    <property type="entry name" value="Lambda_DNA-bd_dom_sf"/>
</dbReference>
<accession>A0ABX2DR51</accession>
<dbReference type="Pfam" id="PF01381">
    <property type="entry name" value="HTH_3"/>
    <property type="match status" value="1"/>
</dbReference>
<keyword evidence="1" id="KW-0238">DNA-binding</keyword>
<protein>
    <submittedName>
        <fullName evidence="3">Helix-turn-helix transcriptional regulator</fullName>
    </submittedName>
</protein>
<dbReference type="EMBL" id="JABMKX010000008">
    <property type="protein sequence ID" value="NQX46895.1"/>
    <property type="molecule type" value="Genomic_DNA"/>
</dbReference>
<gene>
    <name evidence="3" type="ORF">HQN87_16270</name>
</gene>
<evidence type="ECO:0000256" key="1">
    <source>
        <dbReference type="ARBA" id="ARBA00023125"/>
    </source>
</evidence>
<keyword evidence="4" id="KW-1185">Reference proteome</keyword>
<comment type="caution">
    <text evidence="3">The sequence shown here is derived from an EMBL/GenBank/DDBJ whole genome shotgun (WGS) entry which is preliminary data.</text>
</comment>
<dbReference type="PANTHER" id="PTHR46558">
    <property type="entry name" value="TRACRIPTIONAL REGULATORY PROTEIN-RELATED-RELATED"/>
    <property type="match status" value="1"/>
</dbReference>
<dbReference type="InterPro" id="IPR001387">
    <property type="entry name" value="Cro/C1-type_HTH"/>
</dbReference>
<dbReference type="SUPFAM" id="SSF47413">
    <property type="entry name" value="lambda repressor-like DNA-binding domains"/>
    <property type="match status" value="1"/>
</dbReference>